<dbReference type="InterPro" id="IPR000209">
    <property type="entry name" value="Peptidase_S8/S53_dom"/>
</dbReference>
<feature type="domain" description="Subtilisin-like protease fibronectin type-III" evidence="10">
    <location>
        <begin position="591"/>
        <end position="689"/>
    </location>
</feature>
<dbReference type="InterPro" id="IPR015500">
    <property type="entry name" value="Peptidase_S8_subtilisin-rel"/>
</dbReference>
<proteinExistence type="inferred from homology"/>
<dbReference type="PROSITE" id="PS00138">
    <property type="entry name" value="SUBTILASE_SER"/>
    <property type="match status" value="1"/>
</dbReference>
<dbReference type="SUPFAM" id="SSF52743">
    <property type="entry name" value="Subtilisin-like"/>
    <property type="match status" value="1"/>
</dbReference>
<feature type="active site" description="Charge relay system" evidence="6 7">
    <location>
        <position position="485"/>
    </location>
</feature>
<keyword evidence="3" id="KW-0732">Signal</keyword>
<evidence type="ECO:0008006" key="13">
    <source>
        <dbReference type="Google" id="ProtNLM"/>
    </source>
</evidence>
<dbReference type="InterPro" id="IPR041469">
    <property type="entry name" value="Subtilisin-like_FN3"/>
</dbReference>
<accession>A0AAV5KUN2</accession>
<evidence type="ECO:0000256" key="7">
    <source>
        <dbReference type="PROSITE-ProRule" id="PRU01240"/>
    </source>
</evidence>
<dbReference type="Gene3D" id="3.40.50.200">
    <property type="entry name" value="Peptidase S8/S53 domain"/>
    <property type="match status" value="1"/>
</dbReference>
<dbReference type="PRINTS" id="PR00723">
    <property type="entry name" value="SUBTILISIN"/>
</dbReference>
<evidence type="ECO:0000256" key="5">
    <source>
        <dbReference type="ARBA" id="ARBA00022825"/>
    </source>
</evidence>
<dbReference type="GO" id="GO:0006508">
    <property type="term" value="P:proteolysis"/>
    <property type="evidence" value="ECO:0007669"/>
    <property type="project" value="UniProtKB-KW"/>
</dbReference>
<keyword evidence="2 7" id="KW-0645">Protease</keyword>
<evidence type="ECO:0000313" key="12">
    <source>
        <dbReference type="Proteomes" id="UP001054252"/>
    </source>
</evidence>
<dbReference type="Gene3D" id="3.50.30.30">
    <property type="match status" value="1"/>
</dbReference>
<evidence type="ECO:0000259" key="8">
    <source>
        <dbReference type="Pfam" id="PF00082"/>
    </source>
</evidence>
<dbReference type="FunFam" id="2.60.40.2310:FF:000001">
    <property type="entry name" value="Subtilisin-like protease SBT1.5"/>
    <property type="match status" value="1"/>
</dbReference>
<feature type="active site" description="Charge relay system" evidence="6 7">
    <location>
        <position position="165"/>
    </location>
</feature>
<reference evidence="11 12" key="1">
    <citation type="journal article" date="2021" name="Commun. Biol.">
        <title>The genome of Shorea leprosula (Dipterocarpaceae) highlights the ecological relevance of drought in aseasonal tropical rainforests.</title>
        <authorList>
            <person name="Ng K.K.S."/>
            <person name="Kobayashi M.J."/>
            <person name="Fawcett J.A."/>
            <person name="Hatakeyama M."/>
            <person name="Paape T."/>
            <person name="Ng C.H."/>
            <person name="Ang C.C."/>
            <person name="Tnah L.H."/>
            <person name="Lee C.T."/>
            <person name="Nishiyama T."/>
            <person name="Sese J."/>
            <person name="O'Brien M.J."/>
            <person name="Copetti D."/>
            <person name="Mohd Noor M.I."/>
            <person name="Ong R.C."/>
            <person name="Putra M."/>
            <person name="Sireger I.Z."/>
            <person name="Indrioko S."/>
            <person name="Kosugi Y."/>
            <person name="Izuno A."/>
            <person name="Isagi Y."/>
            <person name="Lee S.L."/>
            <person name="Shimizu K.K."/>
        </authorList>
    </citation>
    <scope>NUCLEOTIDE SEQUENCE [LARGE SCALE GENOMIC DNA]</scope>
    <source>
        <strain evidence="11">214</strain>
    </source>
</reference>
<dbReference type="GO" id="GO:0004252">
    <property type="term" value="F:serine-type endopeptidase activity"/>
    <property type="evidence" value="ECO:0007669"/>
    <property type="project" value="UniProtKB-UniRule"/>
</dbReference>
<evidence type="ECO:0000256" key="1">
    <source>
        <dbReference type="ARBA" id="ARBA00011073"/>
    </source>
</evidence>
<dbReference type="Pfam" id="PF17766">
    <property type="entry name" value="fn3_6"/>
    <property type="match status" value="1"/>
</dbReference>
<gene>
    <name evidence="11" type="ORF">SLEP1_g37439</name>
</gene>
<dbReference type="Proteomes" id="UP001054252">
    <property type="component" value="Unassembled WGS sequence"/>
</dbReference>
<dbReference type="Pfam" id="PF00082">
    <property type="entry name" value="Peptidase_S8"/>
    <property type="match status" value="1"/>
</dbReference>
<evidence type="ECO:0000256" key="4">
    <source>
        <dbReference type="ARBA" id="ARBA00022801"/>
    </source>
</evidence>
<keyword evidence="4 7" id="KW-0378">Hydrolase</keyword>
<dbReference type="CDD" id="cd04852">
    <property type="entry name" value="Peptidases_S8_3"/>
    <property type="match status" value="1"/>
</dbReference>
<dbReference type="PROSITE" id="PS51892">
    <property type="entry name" value="SUBTILASE"/>
    <property type="match status" value="1"/>
</dbReference>
<protein>
    <recommendedName>
        <fullName evidence="13">Cucumisin</fullName>
    </recommendedName>
</protein>
<feature type="domain" description="Inhibitor I9" evidence="9">
    <location>
        <begin position="11"/>
        <end position="72"/>
    </location>
</feature>
<dbReference type="CDD" id="cd02120">
    <property type="entry name" value="PA_subtilisin_like"/>
    <property type="match status" value="1"/>
</dbReference>
<comment type="similarity">
    <text evidence="1 7">Belongs to the peptidase S8 family.</text>
</comment>
<dbReference type="InterPro" id="IPR036852">
    <property type="entry name" value="Peptidase_S8/S53_dom_sf"/>
</dbReference>
<comment type="caution">
    <text evidence="11">The sequence shown here is derived from an EMBL/GenBank/DDBJ whole genome shotgun (WGS) entry which is preliminary data.</text>
</comment>
<evidence type="ECO:0000256" key="2">
    <source>
        <dbReference type="ARBA" id="ARBA00022670"/>
    </source>
</evidence>
<dbReference type="InterPro" id="IPR045051">
    <property type="entry name" value="SBT"/>
</dbReference>
<keyword evidence="12" id="KW-1185">Reference proteome</keyword>
<feature type="active site" description="Charge relay system" evidence="6 7">
    <location>
        <position position="101"/>
    </location>
</feature>
<dbReference type="Gene3D" id="3.30.70.80">
    <property type="entry name" value="Peptidase S8 propeptide/proteinase inhibitor I9"/>
    <property type="match status" value="1"/>
</dbReference>
<dbReference type="Gene3D" id="2.60.40.2310">
    <property type="match status" value="1"/>
</dbReference>
<evidence type="ECO:0000256" key="6">
    <source>
        <dbReference type="PIRSR" id="PIRSR615500-1"/>
    </source>
</evidence>
<dbReference type="FunFam" id="3.40.50.200:FF:000006">
    <property type="entry name" value="Subtilisin-like protease SBT1.5"/>
    <property type="match status" value="1"/>
</dbReference>
<name>A0AAV5KUN2_9ROSI</name>
<evidence type="ECO:0000313" key="11">
    <source>
        <dbReference type="EMBL" id="GKV28371.1"/>
    </source>
</evidence>
<dbReference type="AlphaFoldDB" id="A0AAV5KUN2"/>
<dbReference type="InterPro" id="IPR034197">
    <property type="entry name" value="Peptidases_S8_3"/>
</dbReference>
<feature type="domain" description="Peptidase S8/S53" evidence="8">
    <location>
        <begin position="94"/>
        <end position="536"/>
    </location>
</feature>
<dbReference type="InterPro" id="IPR037045">
    <property type="entry name" value="S8pro/Inhibitor_I9_sf"/>
</dbReference>
<evidence type="ECO:0000259" key="9">
    <source>
        <dbReference type="Pfam" id="PF05922"/>
    </source>
</evidence>
<dbReference type="InterPro" id="IPR010259">
    <property type="entry name" value="S8pro/Inhibitor_I9"/>
</dbReference>
<dbReference type="InterPro" id="IPR023828">
    <property type="entry name" value="Peptidase_S8_Ser-AS"/>
</dbReference>
<sequence>MGDRPKGEFSATTLHSSILLEVGGSVAAKSLLHSYRRSFNGFVANLTEDEARKLAERENVVSVFPNEKMQLQTTRSWDFMGFSKQAKRSSLEGDIIVGMFDTGIWPNSKSFSDENFGPPPKKWKGKCQESANFTCNNKIIGARYYRADGVIGEPDVASPLDTAGHGSHTASTAAGDIVQGASMLGLALGDARGGVPAARLAVYKICWNDGCPNADLLAAFDDAIADGVDIISLSVGGSTPLNYFEDPIAIGSFHAMKNGILTSNAAGNYGPSSESTASVAPWILSVAASTLDRKFVTKVQLGNGKIYEGISINTFDPKKDTYPFIHGGDAGLKGTYSSNCAFGTLDETKVKGKIVMCDAFIDGTGPAEAGAAGVVMQNGGFIDVAFNFLLPASYMSNGSEVFNYLKSTKNPTAKIFKSNTEKDSFAPTIVSFSSRGPNAITPDILKPDVTAPGVDILAAWSGAATVTGFPMDNRVVQYSIDYGTSMACPHASGATAYIKSFYPKWSPAAIKSALMTTAFPLNHERHPDLEFSYGAGHINPANATNPGLVYDAGEIDYINFLCGQGYSSTQLKLVTGNDTSCSKATNATVWDLNYPSFTLSASDVGKTTTRVFHRTVTNVGSAVSTYKAVVNAPKGLTIQVKPSTLSFTSLGEKKSFVVTATVTVSETLTVISGSLTWDDGVHRVTSPVVGHRPSHFEH</sequence>
<dbReference type="Pfam" id="PF05922">
    <property type="entry name" value="Inhibitor_I9"/>
    <property type="match status" value="1"/>
</dbReference>
<evidence type="ECO:0000256" key="3">
    <source>
        <dbReference type="ARBA" id="ARBA00022729"/>
    </source>
</evidence>
<keyword evidence="5 7" id="KW-0720">Serine protease</keyword>
<dbReference type="PANTHER" id="PTHR10795">
    <property type="entry name" value="PROPROTEIN CONVERTASE SUBTILISIN/KEXIN"/>
    <property type="match status" value="1"/>
</dbReference>
<organism evidence="11 12">
    <name type="scientific">Rubroshorea leprosula</name>
    <dbReference type="NCBI Taxonomy" id="152421"/>
    <lineage>
        <taxon>Eukaryota</taxon>
        <taxon>Viridiplantae</taxon>
        <taxon>Streptophyta</taxon>
        <taxon>Embryophyta</taxon>
        <taxon>Tracheophyta</taxon>
        <taxon>Spermatophyta</taxon>
        <taxon>Magnoliopsida</taxon>
        <taxon>eudicotyledons</taxon>
        <taxon>Gunneridae</taxon>
        <taxon>Pentapetalae</taxon>
        <taxon>rosids</taxon>
        <taxon>malvids</taxon>
        <taxon>Malvales</taxon>
        <taxon>Dipterocarpaceae</taxon>
        <taxon>Rubroshorea</taxon>
    </lineage>
</organism>
<dbReference type="EMBL" id="BPVZ01000079">
    <property type="protein sequence ID" value="GKV28371.1"/>
    <property type="molecule type" value="Genomic_DNA"/>
</dbReference>
<evidence type="ECO:0000259" key="10">
    <source>
        <dbReference type="Pfam" id="PF17766"/>
    </source>
</evidence>